<comment type="caution">
    <text evidence="1">The sequence shown here is derived from an EMBL/GenBank/DDBJ whole genome shotgun (WGS) entry which is preliminary data.</text>
</comment>
<dbReference type="EMBL" id="LAZR01043468">
    <property type="protein sequence ID" value="KKL06992.1"/>
    <property type="molecule type" value="Genomic_DNA"/>
</dbReference>
<sequence length="161" mass="18880">SQENDVVYLWWRREEISHLGILKLILDLKFKTEVSNFNICERGITTNAYSSWLKTGEKVSPNHYRLISYEVSSNNPKRMEFLFSFDEVKKPGWSAYKILIFPGDGTFCAPKWVDEWSNQSDTSLKDFHKTLFLKDFVDGVMAGKMNRKKPLFCFYTAIRGR</sequence>
<organism evidence="1">
    <name type="scientific">marine sediment metagenome</name>
    <dbReference type="NCBI Taxonomy" id="412755"/>
    <lineage>
        <taxon>unclassified sequences</taxon>
        <taxon>metagenomes</taxon>
        <taxon>ecological metagenomes</taxon>
    </lineage>
</organism>
<reference evidence="1" key="1">
    <citation type="journal article" date="2015" name="Nature">
        <title>Complex archaea that bridge the gap between prokaryotes and eukaryotes.</title>
        <authorList>
            <person name="Spang A."/>
            <person name="Saw J.H."/>
            <person name="Jorgensen S.L."/>
            <person name="Zaremba-Niedzwiedzka K."/>
            <person name="Martijn J."/>
            <person name="Lind A.E."/>
            <person name="van Eijk R."/>
            <person name="Schleper C."/>
            <person name="Guy L."/>
            <person name="Ettema T.J."/>
        </authorList>
    </citation>
    <scope>NUCLEOTIDE SEQUENCE</scope>
</reference>
<feature type="non-terminal residue" evidence="1">
    <location>
        <position position="1"/>
    </location>
</feature>
<protein>
    <submittedName>
        <fullName evidence="1">Uncharacterized protein</fullName>
    </submittedName>
</protein>
<name>A0A0F9AZP3_9ZZZZ</name>
<accession>A0A0F9AZP3</accession>
<dbReference type="AlphaFoldDB" id="A0A0F9AZP3"/>
<evidence type="ECO:0000313" key="1">
    <source>
        <dbReference type="EMBL" id="KKL06992.1"/>
    </source>
</evidence>
<proteinExistence type="predicted"/>
<gene>
    <name evidence="1" type="ORF">LCGC14_2590470</name>
</gene>